<evidence type="ECO:0000256" key="15">
    <source>
        <dbReference type="ARBA" id="ARBA00023136"/>
    </source>
</evidence>
<comment type="cofactor">
    <cofactor evidence="1">
        <name>Mg(2+)</name>
        <dbReference type="ChEBI" id="CHEBI:18420"/>
    </cofactor>
</comment>
<dbReference type="InterPro" id="IPR006703">
    <property type="entry name" value="G_AIG1"/>
</dbReference>
<dbReference type="Gene3D" id="2.170.16.10">
    <property type="entry name" value="Hedgehog/Intein (Hint) domain"/>
    <property type="match status" value="1"/>
</dbReference>
<dbReference type="Pfam" id="PF04548">
    <property type="entry name" value="AIG1"/>
    <property type="match status" value="2"/>
</dbReference>
<dbReference type="PANTHER" id="PTHR10903:SF135">
    <property type="entry name" value="TRANSLOCASE OF CHLOROPLAST 120, CHLOROPLASTIC-RELATED"/>
    <property type="match status" value="1"/>
</dbReference>
<evidence type="ECO:0000256" key="9">
    <source>
        <dbReference type="ARBA" id="ARBA00022801"/>
    </source>
</evidence>
<evidence type="ECO:0000256" key="13">
    <source>
        <dbReference type="ARBA" id="ARBA00022989"/>
    </source>
</evidence>
<evidence type="ECO:0000259" key="18">
    <source>
        <dbReference type="PROSITE" id="PS51720"/>
    </source>
</evidence>
<keyword evidence="6" id="KW-0812">Transmembrane</keyword>
<dbReference type="VEuPathDB" id="FungiDB:RhiirFUN_000847"/>
<dbReference type="GO" id="GO:0015031">
    <property type="term" value="P:protein transport"/>
    <property type="evidence" value="ECO:0007669"/>
    <property type="project" value="UniProtKB-KW"/>
</dbReference>
<evidence type="ECO:0000256" key="10">
    <source>
        <dbReference type="ARBA" id="ARBA00022805"/>
    </source>
</evidence>
<evidence type="ECO:0000256" key="2">
    <source>
        <dbReference type="ARBA" id="ARBA00004167"/>
    </source>
</evidence>
<evidence type="ECO:0000256" key="8">
    <source>
        <dbReference type="ARBA" id="ARBA00022741"/>
    </source>
</evidence>
<keyword evidence="4" id="KW-0150">Chloroplast</keyword>
<keyword evidence="5" id="KW-0934">Plastid</keyword>
<dbReference type="GO" id="GO:0016020">
    <property type="term" value="C:membrane"/>
    <property type="evidence" value="ECO:0007669"/>
    <property type="project" value="UniProtKB-SubCell"/>
</dbReference>
<name>U9SJD8_RHIID</name>
<dbReference type="InterPro" id="IPR036844">
    <property type="entry name" value="Hint_dom_sf"/>
</dbReference>
<gene>
    <name evidence="19" type="ORF">GLOINDRAFT_13857</name>
</gene>
<keyword evidence="11" id="KW-0460">Magnesium</keyword>
<dbReference type="GO" id="GO:0016540">
    <property type="term" value="P:protein autoprocessing"/>
    <property type="evidence" value="ECO:0007669"/>
    <property type="project" value="InterPro"/>
</dbReference>
<dbReference type="InterPro" id="IPR003587">
    <property type="entry name" value="Hint_dom_N"/>
</dbReference>
<keyword evidence="8" id="KW-0547">Nucleotide-binding</keyword>
<evidence type="ECO:0000256" key="16">
    <source>
        <dbReference type="ARBA" id="ARBA00024013"/>
    </source>
</evidence>
<dbReference type="CDD" id="cd22249">
    <property type="entry name" value="UDM1_RNF168_RNF169-like"/>
    <property type="match status" value="1"/>
</dbReference>
<evidence type="ECO:0000256" key="4">
    <source>
        <dbReference type="ARBA" id="ARBA00022528"/>
    </source>
</evidence>
<evidence type="ECO:0000256" key="5">
    <source>
        <dbReference type="ARBA" id="ARBA00022640"/>
    </source>
</evidence>
<keyword evidence="7" id="KW-0479">Metal-binding</keyword>
<accession>U9SJD8</accession>
<dbReference type="SMART" id="SM00306">
    <property type="entry name" value="HintN"/>
    <property type="match status" value="1"/>
</dbReference>
<keyword evidence="14" id="KW-0342">GTP-binding</keyword>
<evidence type="ECO:0000256" key="1">
    <source>
        <dbReference type="ARBA" id="ARBA00001946"/>
    </source>
</evidence>
<dbReference type="CDD" id="cd00081">
    <property type="entry name" value="Hint"/>
    <property type="match status" value="1"/>
</dbReference>
<evidence type="ECO:0000256" key="14">
    <source>
        <dbReference type="ARBA" id="ARBA00023134"/>
    </source>
</evidence>
<dbReference type="InterPro" id="IPR027417">
    <property type="entry name" value="P-loop_NTPase"/>
</dbReference>
<feature type="region of interest" description="Disordered" evidence="17">
    <location>
        <begin position="224"/>
        <end position="249"/>
    </location>
</feature>
<protein>
    <recommendedName>
        <fullName evidence="18">AIG1-type G domain-containing protein</fullName>
    </recommendedName>
</protein>
<dbReference type="HOGENOM" id="CLU_021867_0_0_1"/>
<dbReference type="GO" id="GO:0005525">
    <property type="term" value="F:GTP binding"/>
    <property type="evidence" value="ECO:0007669"/>
    <property type="project" value="UniProtKB-KW"/>
</dbReference>
<dbReference type="GO" id="GO:0016787">
    <property type="term" value="F:hydrolase activity"/>
    <property type="evidence" value="ECO:0007669"/>
    <property type="project" value="UniProtKB-KW"/>
</dbReference>
<dbReference type="PANTHER" id="PTHR10903">
    <property type="entry name" value="GTPASE, IMAP FAMILY MEMBER-RELATED"/>
    <property type="match status" value="1"/>
</dbReference>
<evidence type="ECO:0000313" key="19">
    <source>
        <dbReference type="EMBL" id="ERZ95201.1"/>
    </source>
</evidence>
<feature type="region of interest" description="Disordered" evidence="17">
    <location>
        <begin position="583"/>
        <end position="602"/>
    </location>
</feature>
<dbReference type="PROSITE" id="PS51720">
    <property type="entry name" value="G_AIG1"/>
    <property type="match status" value="2"/>
</dbReference>
<dbReference type="SUPFAM" id="SSF51294">
    <property type="entry name" value="Hedgehog/intein (Hint) domain"/>
    <property type="match status" value="1"/>
</dbReference>
<feature type="domain" description="AIG1-type G" evidence="18">
    <location>
        <begin position="370"/>
        <end position="577"/>
    </location>
</feature>
<keyword evidence="12" id="KW-0653">Protein transport</keyword>
<dbReference type="EMBL" id="KI301420">
    <property type="protein sequence ID" value="ERZ95201.1"/>
    <property type="molecule type" value="Genomic_DNA"/>
</dbReference>
<keyword evidence="13" id="KW-1133">Transmembrane helix</keyword>
<dbReference type="eggNOG" id="ENOG502S5HK">
    <property type="taxonomic scope" value="Eukaryota"/>
</dbReference>
<organism evidence="19">
    <name type="scientific">Rhizophagus irregularis (strain DAOM 181602 / DAOM 197198 / MUCL 43194)</name>
    <name type="common">Arbuscular mycorrhizal fungus</name>
    <name type="synonym">Glomus intraradices</name>
    <dbReference type="NCBI Taxonomy" id="747089"/>
    <lineage>
        <taxon>Eukaryota</taxon>
        <taxon>Fungi</taxon>
        <taxon>Fungi incertae sedis</taxon>
        <taxon>Mucoromycota</taxon>
        <taxon>Glomeromycotina</taxon>
        <taxon>Glomeromycetes</taxon>
        <taxon>Glomerales</taxon>
        <taxon>Glomeraceae</taxon>
        <taxon>Rhizophagus</taxon>
    </lineage>
</organism>
<keyword evidence="3" id="KW-0813">Transport</keyword>
<keyword evidence="10" id="KW-1002">Plastid outer membrane</keyword>
<dbReference type="Pfam" id="PF01079">
    <property type="entry name" value="Hint"/>
    <property type="match status" value="1"/>
</dbReference>
<dbReference type="AlphaFoldDB" id="U9SJD8"/>
<dbReference type="SUPFAM" id="SSF52540">
    <property type="entry name" value="P-loop containing nucleoside triphosphate hydrolases"/>
    <property type="match status" value="3"/>
</dbReference>
<dbReference type="InterPro" id="IPR001767">
    <property type="entry name" value="Hedgehog_Hint"/>
</dbReference>
<proteinExistence type="predicted"/>
<evidence type="ECO:0000256" key="11">
    <source>
        <dbReference type="ARBA" id="ARBA00022842"/>
    </source>
</evidence>
<dbReference type="GO" id="GO:0046872">
    <property type="term" value="F:metal ion binding"/>
    <property type="evidence" value="ECO:0007669"/>
    <property type="project" value="UniProtKB-KW"/>
</dbReference>
<comment type="subcellular location">
    <subcellularLocation>
        <location evidence="2">Membrane</location>
        <topology evidence="2">Single-pass membrane protein</topology>
    </subcellularLocation>
    <subcellularLocation>
        <location evidence="16">Plastid</location>
        <location evidence="16">Chloroplast outer membrane</location>
    </subcellularLocation>
</comment>
<evidence type="ECO:0000256" key="6">
    <source>
        <dbReference type="ARBA" id="ARBA00022692"/>
    </source>
</evidence>
<evidence type="ECO:0000256" key="3">
    <source>
        <dbReference type="ARBA" id="ARBA00022448"/>
    </source>
</evidence>
<evidence type="ECO:0000256" key="7">
    <source>
        <dbReference type="ARBA" id="ARBA00022723"/>
    </source>
</evidence>
<keyword evidence="15" id="KW-0472">Membrane</keyword>
<feature type="domain" description="AIG1-type G" evidence="18">
    <location>
        <begin position="15"/>
        <end position="222"/>
    </location>
</feature>
<keyword evidence="9" id="KW-0378">Hydrolase</keyword>
<evidence type="ECO:0000256" key="17">
    <source>
        <dbReference type="SAM" id="MobiDB-lite"/>
    </source>
</evidence>
<sequence>MTDNIPKLKSHLSDIDSPVILLIGKTGAGKSTLGNSLLKTSENENPTFLVSDSFSSVTKKSGFANIQIGNEIYNIVDTPGIFDTDDPNDVVLEEIARTIQKCSYGIKAILFVIEAKRFTEEQKEIINRVKLFFGEEALQYMISVFSHCNRKQTNDPEYFKNVSWNREMKALVNSMGNRWAISPSPDIFTLNNLVHNQRLEELQNHIVSIDGVYTNELLEKARKRQDENARIAREAEEKRQKEYDENKRREGEAIARKNYEKQKEIDERKTNERRKKEIEDIMEFLLKQINSLKKTVDNKGWPSGFFFFGIKHSLGFLIWCLKVFGFFGSMVKGFFLRVCSQSKPIIPLDWIIIAYNKPEPIPTLLDIDIIDAPAILLIGKTGAGKSTLGNLLLKTSEYENPTFPVSDSFSSFTKKSGFATIKIDNKTYNVIDTPGIFDTDNPNEVTLEEIARTIRKCSYGIKAILFVIEAKRFTIEQKEMVNKIKLFLGDEALRYMITVFSFCDKKQTENLDNFKKSSWNKEFKDFINSMGNRWAISPNSDIFPPDNRVHQQRLRELWNHIISIDGVYTNELLKKARKKQEENARIAKEAEEKRKRKYDESRRREGEINALAKYEMWRAEDEKQAKERQKKEIKEIVGSLLKKIEALEKRVDELSGGCFELETQVKLESGRIIKMSELQTGDRVLSNVRNDIDEYSEVYLIAHIGKLEHEEKFAKVNFTRPDGSKGQLRLTTTHYVFDENLSIIFAKDLRPGETKILVSDDNNKLVSVFVDDVTIELHDEYISFYTRAGSVIANGVLCSCYDQCPPSQMLMDLVFLPVRLWTYIIPSTHREERLHPYVQFFETVYLLFINFMGKGKRLIGN</sequence>
<evidence type="ECO:0000256" key="12">
    <source>
        <dbReference type="ARBA" id="ARBA00022927"/>
    </source>
</evidence>
<dbReference type="Gene3D" id="3.40.50.300">
    <property type="entry name" value="P-loop containing nucleotide triphosphate hydrolases"/>
    <property type="match status" value="2"/>
</dbReference>
<reference evidence="19" key="1">
    <citation type="submission" date="2013-07" db="EMBL/GenBank/DDBJ databases">
        <title>The genome of an arbuscular mycorrhizal fungus provides insights into the evolution of the oldest plant symbiosis.</title>
        <authorList>
            <consortium name="DOE Joint Genome Institute"/>
            <person name="Tisserant E."/>
            <person name="Malbreil M."/>
            <person name="Kuo A."/>
            <person name="Kohler A."/>
            <person name="Symeonidi A."/>
            <person name="Balestrini R."/>
            <person name="Charron P."/>
            <person name="Duensing N."/>
            <person name="Frei-dit-Frey N."/>
            <person name="Gianinazzi-Pearson V."/>
            <person name="Gilbert B."/>
            <person name="Handa Y."/>
            <person name="Hijri M."/>
            <person name="Kaul R."/>
            <person name="Kawaguchi M."/>
            <person name="Krajinski F."/>
            <person name="Lammers P."/>
            <person name="Lapierre D."/>
            <person name="Masclaux F.G."/>
            <person name="Murat C."/>
            <person name="Morin E."/>
            <person name="Ndikumana S."/>
            <person name="Pagni M."/>
            <person name="Petitpierre D."/>
            <person name="Requena N."/>
            <person name="Rosikiewicz P."/>
            <person name="Riley R."/>
            <person name="Saito K."/>
            <person name="San Clemente H."/>
            <person name="Shapiro H."/>
            <person name="van Tuinen D."/>
            <person name="Becard G."/>
            <person name="Bonfante P."/>
            <person name="Paszkowski U."/>
            <person name="Shachar-Hill Y."/>
            <person name="Young J.P."/>
            <person name="Sanders I.R."/>
            <person name="Henrissat B."/>
            <person name="Rensing S.A."/>
            <person name="Grigoriev I.V."/>
            <person name="Corradi N."/>
            <person name="Roux C."/>
            <person name="Martin F."/>
        </authorList>
    </citation>
    <scope>NUCLEOTIDE SEQUENCE</scope>
    <source>
        <strain evidence="19">DAOM 197198</strain>
    </source>
</reference>
<dbReference type="InterPro" id="IPR045058">
    <property type="entry name" value="GIMA/IAN/Toc"/>
</dbReference>